<protein>
    <submittedName>
        <fullName evidence="2">Uncharacterized protein</fullName>
    </submittedName>
</protein>
<keyword evidence="3" id="KW-1185">Reference proteome</keyword>
<dbReference type="EMBL" id="ASRX01000069">
    <property type="protein sequence ID" value="EYF01904.1"/>
    <property type="molecule type" value="Genomic_DNA"/>
</dbReference>
<dbReference type="STRING" id="1192034.CAP_7672"/>
<sequence>MGIMKFSDEDSVGAICEGLLAISVAEKGYKAGRDACERALMSIEGGLGFVEPIETSEAIVYALTAMGGPDRARKVLQQLLNADGPELRTFIGAQAAAMKAVVEGAADVDATVARLERMFHEITEERGGLTLGREAGALGEDEQTAEDPEDTLS</sequence>
<proteinExistence type="predicted"/>
<organism evidence="2 3">
    <name type="scientific">Chondromyces apiculatus DSM 436</name>
    <dbReference type="NCBI Taxonomy" id="1192034"/>
    <lineage>
        <taxon>Bacteria</taxon>
        <taxon>Pseudomonadati</taxon>
        <taxon>Myxococcota</taxon>
        <taxon>Polyangia</taxon>
        <taxon>Polyangiales</taxon>
        <taxon>Polyangiaceae</taxon>
        <taxon>Chondromyces</taxon>
    </lineage>
</organism>
<dbReference type="AlphaFoldDB" id="A0A017SY42"/>
<evidence type="ECO:0000256" key="1">
    <source>
        <dbReference type="SAM" id="MobiDB-lite"/>
    </source>
</evidence>
<reference evidence="2 3" key="1">
    <citation type="submission" date="2013-05" db="EMBL/GenBank/DDBJ databases">
        <title>Genome assembly of Chondromyces apiculatus DSM 436.</title>
        <authorList>
            <person name="Sharma G."/>
            <person name="Khatri I."/>
            <person name="Kaur C."/>
            <person name="Mayilraj S."/>
            <person name="Subramanian S."/>
        </authorList>
    </citation>
    <scope>NUCLEOTIDE SEQUENCE [LARGE SCALE GENOMIC DNA]</scope>
    <source>
        <strain evidence="2 3">DSM 436</strain>
    </source>
</reference>
<gene>
    <name evidence="2" type="ORF">CAP_7672</name>
</gene>
<comment type="caution">
    <text evidence="2">The sequence shown here is derived from an EMBL/GenBank/DDBJ whole genome shotgun (WGS) entry which is preliminary data.</text>
</comment>
<dbReference type="Proteomes" id="UP000019678">
    <property type="component" value="Unassembled WGS sequence"/>
</dbReference>
<evidence type="ECO:0000313" key="3">
    <source>
        <dbReference type="Proteomes" id="UP000019678"/>
    </source>
</evidence>
<accession>A0A017SY42</accession>
<name>A0A017SY42_9BACT</name>
<feature type="compositionally biased region" description="Acidic residues" evidence="1">
    <location>
        <begin position="139"/>
        <end position="153"/>
    </location>
</feature>
<feature type="region of interest" description="Disordered" evidence="1">
    <location>
        <begin position="126"/>
        <end position="153"/>
    </location>
</feature>
<evidence type="ECO:0000313" key="2">
    <source>
        <dbReference type="EMBL" id="EYF01904.1"/>
    </source>
</evidence>